<evidence type="ECO:0000313" key="2">
    <source>
        <dbReference type="WBParaSite" id="maker-uti_cns_0045874-snap-gene-0.9-mRNA-1"/>
    </source>
</evidence>
<dbReference type="AlphaFoldDB" id="A0A1I8J3Y6"/>
<keyword evidence="1" id="KW-1185">Reference proteome</keyword>
<proteinExistence type="predicted"/>
<evidence type="ECO:0000313" key="1">
    <source>
        <dbReference type="Proteomes" id="UP000095280"/>
    </source>
</evidence>
<dbReference type="WBParaSite" id="maker-uti_cns_0045874-snap-gene-0.9-mRNA-1">
    <property type="protein sequence ID" value="maker-uti_cns_0045874-snap-gene-0.9-mRNA-1"/>
    <property type="gene ID" value="maker-uti_cns_0045874-snap-gene-0.9"/>
</dbReference>
<accession>A0A1I8J3Y6</accession>
<sequence length="113" mass="13366">AAARLHVNKRVLLGNFKAVEASRGRIRLRRNWLNVDPKFNWRYTIEFTPDLWRRMFASRLDKLFKLEPEAKRAKTEDNLQDCLDSIKPYPWGNLCFESADEEETALAEDRARV</sequence>
<dbReference type="Proteomes" id="UP000095280">
    <property type="component" value="Unplaced"/>
</dbReference>
<organism evidence="1 2">
    <name type="scientific">Macrostomum lignano</name>
    <dbReference type="NCBI Taxonomy" id="282301"/>
    <lineage>
        <taxon>Eukaryota</taxon>
        <taxon>Metazoa</taxon>
        <taxon>Spiralia</taxon>
        <taxon>Lophotrochozoa</taxon>
        <taxon>Platyhelminthes</taxon>
        <taxon>Rhabditophora</taxon>
        <taxon>Macrostomorpha</taxon>
        <taxon>Macrostomida</taxon>
        <taxon>Macrostomidae</taxon>
        <taxon>Macrostomum</taxon>
    </lineage>
</organism>
<name>A0A1I8J3Y6_9PLAT</name>
<protein>
    <submittedName>
        <fullName evidence="2">HTH CENPB-type domain-containing protein</fullName>
    </submittedName>
</protein>
<reference evidence="2" key="1">
    <citation type="submission" date="2016-11" db="UniProtKB">
        <authorList>
            <consortium name="WormBaseParasite"/>
        </authorList>
    </citation>
    <scope>IDENTIFICATION</scope>
</reference>